<protein>
    <submittedName>
        <fullName evidence="1">Uncharacterized protein</fullName>
    </submittedName>
</protein>
<proteinExistence type="predicted"/>
<comment type="caution">
    <text evidence="1">The sequence shown here is derived from an EMBL/GenBank/DDBJ whole genome shotgun (WGS) entry which is preliminary data.</text>
</comment>
<feature type="non-terminal residue" evidence="1">
    <location>
        <position position="1"/>
    </location>
</feature>
<gene>
    <name evidence="1" type="ORF">C8A00DRAFT_18022</name>
</gene>
<accession>A0AAN6VFD2</accession>
<name>A0AAN6VFD2_9PEZI</name>
<reference evidence="1" key="1">
    <citation type="journal article" date="2023" name="Mol. Phylogenet. Evol.">
        <title>Genome-scale phylogeny and comparative genomics of the fungal order Sordariales.</title>
        <authorList>
            <person name="Hensen N."/>
            <person name="Bonometti L."/>
            <person name="Westerberg I."/>
            <person name="Brannstrom I.O."/>
            <person name="Guillou S."/>
            <person name="Cros-Aarteil S."/>
            <person name="Calhoun S."/>
            <person name="Haridas S."/>
            <person name="Kuo A."/>
            <person name="Mondo S."/>
            <person name="Pangilinan J."/>
            <person name="Riley R."/>
            <person name="LaButti K."/>
            <person name="Andreopoulos B."/>
            <person name="Lipzen A."/>
            <person name="Chen C."/>
            <person name="Yan M."/>
            <person name="Daum C."/>
            <person name="Ng V."/>
            <person name="Clum A."/>
            <person name="Steindorff A."/>
            <person name="Ohm R.A."/>
            <person name="Martin F."/>
            <person name="Silar P."/>
            <person name="Natvig D.O."/>
            <person name="Lalanne C."/>
            <person name="Gautier V."/>
            <person name="Ament-Velasquez S.L."/>
            <person name="Kruys A."/>
            <person name="Hutchinson M.I."/>
            <person name="Powell A.J."/>
            <person name="Barry K."/>
            <person name="Miller A.N."/>
            <person name="Grigoriev I.V."/>
            <person name="Debuchy R."/>
            <person name="Gladieux P."/>
            <person name="Hiltunen Thoren M."/>
            <person name="Johannesson H."/>
        </authorList>
    </citation>
    <scope>NUCLEOTIDE SEQUENCE</scope>
    <source>
        <strain evidence="1">CBS 538.74</strain>
    </source>
</reference>
<keyword evidence="2" id="KW-1185">Reference proteome</keyword>
<evidence type="ECO:0000313" key="1">
    <source>
        <dbReference type="EMBL" id="KAK4150452.1"/>
    </source>
</evidence>
<sequence>CKDRPQRARASTSIVCSRCFQSLVDIEIRVSCGSNQIPLEHSVEHQALGVHITIITLKLESMGSVCPPHQDELAFLREMCDLMRQKDILSNSFMKGLAERVTLISDAMAECDFGPEIPCRDVLAIIPLSPPVGLPAMSIREVALGFPIFEWVDKKLRSYRRSAWRPGRSEGDLERRLWNDLPRELKRWVREPEPVPLGFLISWHQALSSETLRWELVRCLETLRQAARADQGNSLCQRCNPNNHRLTRKPRGTLMKRALSTLKRLFYCTQ</sequence>
<evidence type="ECO:0000313" key="2">
    <source>
        <dbReference type="Proteomes" id="UP001302745"/>
    </source>
</evidence>
<reference evidence="1" key="2">
    <citation type="submission" date="2023-05" db="EMBL/GenBank/DDBJ databases">
        <authorList>
            <consortium name="Lawrence Berkeley National Laboratory"/>
            <person name="Steindorff A."/>
            <person name="Hensen N."/>
            <person name="Bonometti L."/>
            <person name="Westerberg I."/>
            <person name="Brannstrom I.O."/>
            <person name="Guillou S."/>
            <person name="Cros-Aarteil S."/>
            <person name="Calhoun S."/>
            <person name="Haridas S."/>
            <person name="Kuo A."/>
            <person name="Mondo S."/>
            <person name="Pangilinan J."/>
            <person name="Riley R."/>
            <person name="Labutti K."/>
            <person name="Andreopoulos B."/>
            <person name="Lipzen A."/>
            <person name="Chen C."/>
            <person name="Yanf M."/>
            <person name="Daum C."/>
            <person name="Ng V."/>
            <person name="Clum A."/>
            <person name="Ohm R."/>
            <person name="Martin F."/>
            <person name="Silar P."/>
            <person name="Natvig D."/>
            <person name="Lalanne C."/>
            <person name="Gautier V."/>
            <person name="Ament-Velasquez S.L."/>
            <person name="Kruys A."/>
            <person name="Hutchinson M.I."/>
            <person name="Powell A.J."/>
            <person name="Barry K."/>
            <person name="Miller A.N."/>
            <person name="Grigoriev I.V."/>
            <person name="Debuchy R."/>
            <person name="Gladieux P."/>
            <person name="Thoren M.H."/>
            <person name="Johannesson H."/>
        </authorList>
    </citation>
    <scope>NUCLEOTIDE SEQUENCE</scope>
    <source>
        <strain evidence="1">CBS 538.74</strain>
    </source>
</reference>
<dbReference type="EMBL" id="MU857071">
    <property type="protein sequence ID" value="KAK4150452.1"/>
    <property type="molecule type" value="Genomic_DNA"/>
</dbReference>
<dbReference type="Proteomes" id="UP001302745">
    <property type="component" value="Unassembled WGS sequence"/>
</dbReference>
<organism evidence="1 2">
    <name type="scientific">Chaetomidium leptoderma</name>
    <dbReference type="NCBI Taxonomy" id="669021"/>
    <lineage>
        <taxon>Eukaryota</taxon>
        <taxon>Fungi</taxon>
        <taxon>Dikarya</taxon>
        <taxon>Ascomycota</taxon>
        <taxon>Pezizomycotina</taxon>
        <taxon>Sordariomycetes</taxon>
        <taxon>Sordariomycetidae</taxon>
        <taxon>Sordariales</taxon>
        <taxon>Chaetomiaceae</taxon>
        <taxon>Chaetomidium</taxon>
    </lineage>
</organism>
<dbReference type="AlphaFoldDB" id="A0AAN6VFD2"/>